<sequence>MVATKQKPDMGVIYVLLVSCPSAIAPKQTLRVLQEPHEPPQHACGVSLDGLFEAAEKPRLFFGMERSELKKGKE</sequence>
<proteinExistence type="predicted"/>
<evidence type="ECO:0000313" key="1">
    <source>
        <dbReference type="EMBL" id="KGA99092.1"/>
    </source>
</evidence>
<evidence type="ECO:0000313" key="2">
    <source>
        <dbReference type="Proteomes" id="UP000002754"/>
    </source>
</evidence>
<reference evidence="1 2" key="1">
    <citation type="journal article" date="2014" name="Genome Announc.">
        <title>Draft Genome Sequence of Bacillus alcalophilus AV1934, a Classic Alkaliphile Isolated from Human Feces in 1934.</title>
        <authorList>
            <person name="Attie O."/>
            <person name="Jayaprakash A."/>
            <person name="Shah H."/>
            <person name="Paulsen I.T."/>
            <person name="Morino M."/>
            <person name="Takahashi Y."/>
            <person name="Narumi I."/>
            <person name="Sachidanandam R."/>
            <person name="Satoh K."/>
            <person name="Ito M."/>
            <person name="Krulwich T.A."/>
        </authorList>
    </citation>
    <scope>NUCLEOTIDE SEQUENCE [LARGE SCALE GENOMIC DNA]</scope>
    <source>
        <strain evidence="1 2">AV1934</strain>
    </source>
</reference>
<dbReference type="PROSITE" id="PS51257">
    <property type="entry name" value="PROKAR_LIPOPROTEIN"/>
    <property type="match status" value="1"/>
</dbReference>
<accession>A0A094YZU7</accession>
<keyword evidence="2" id="KW-1185">Reference proteome</keyword>
<protein>
    <submittedName>
        <fullName evidence="1">Uncharacterized protein</fullName>
    </submittedName>
</protein>
<organism evidence="1 2">
    <name type="scientific">Alkalihalobacillus alcalophilus ATCC 27647 = CGMCC 1.3604</name>
    <dbReference type="NCBI Taxonomy" id="1218173"/>
    <lineage>
        <taxon>Bacteria</taxon>
        <taxon>Bacillati</taxon>
        <taxon>Bacillota</taxon>
        <taxon>Bacilli</taxon>
        <taxon>Bacillales</taxon>
        <taxon>Bacillaceae</taxon>
        <taxon>Alkalihalobacillus</taxon>
    </lineage>
</organism>
<comment type="caution">
    <text evidence="1">The sequence shown here is derived from an EMBL/GenBank/DDBJ whole genome shotgun (WGS) entry which is preliminary data.</text>
</comment>
<gene>
    <name evidence="1" type="ORF">BALCAV_0200100</name>
</gene>
<dbReference type="EMBL" id="ALPT02000001">
    <property type="protein sequence ID" value="KGA99092.1"/>
    <property type="molecule type" value="Genomic_DNA"/>
</dbReference>
<dbReference type="AlphaFoldDB" id="A0A094YZU7"/>
<name>A0A094YZU7_ALKAL</name>
<dbReference type="Proteomes" id="UP000002754">
    <property type="component" value="Unassembled WGS sequence"/>
</dbReference>